<name>A0A3S3PAC1_9ACAR</name>
<evidence type="ECO:0000256" key="4">
    <source>
        <dbReference type="SAM" id="SignalP"/>
    </source>
</evidence>
<reference evidence="7" key="2">
    <citation type="submission" date="2018-11" db="EMBL/GenBank/DDBJ databases">
        <title>Trombidioid mite genomics.</title>
        <authorList>
            <person name="Dong X."/>
        </authorList>
    </citation>
    <scope>NUCLEOTIDE SEQUENCE</scope>
    <source>
        <strain evidence="7">UoL-WK</strain>
    </source>
</reference>
<dbReference type="SMART" id="SM00644">
    <property type="entry name" value="Ami_2"/>
    <property type="match status" value="1"/>
</dbReference>
<evidence type="ECO:0000313" key="9">
    <source>
        <dbReference type="Proteomes" id="UP000285301"/>
    </source>
</evidence>
<feature type="signal peptide" evidence="4">
    <location>
        <begin position="1"/>
        <end position="21"/>
    </location>
</feature>
<dbReference type="GO" id="GO:0009253">
    <property type="term" value="P:peptidoglycan catabolic process"/>
    <property type="evidence" value="ECO:0007669"/>
    <property type="project" value="InterPro"/>
</dbReference>
<accession>A0A3S3PAC1</accession>
<evidence type="ECO:0000313" key="8">
    <source>
        <dbReference type="EMBL" id="RWS04714.1"/>
    </source>
</evidence>
<dbReference type="Pfam" id="PF01510">
    <property type="entry name" value="Amidase_2"/>
    <property type="match status" value="1"/>
</dbReference>
<sequence>MRSKVTVFLNFIFALFCSGYSQTLNRGSIPVKVPLQCTGLSYIPRSVWRARPEKPTIINLRIPIPHVFIHHTSSETCYDVESCSSTIRKIQMDHQQTKHDIGYHFLIGGDGQIYEGRVWHYRGFIVDNYNTKSISIAFIGDYTDDIPSENMIAATRNLLRCLSEKNYIKQEFEVHGHRDAESTFCPGDKLYQQIQTWPEYRLID</sequence>
<dbReference type="PANTHER" id="PTHR11022:SF41">
    <property type="entry name" value="PEPTIDOGLYCAN-RECOGNITION PROTEIN LC-RELATED"/>
    <property type="match status" value="1"/>
</dbReference>
<dbReference type="OrthoDB" id="10001926at2759"/>
<dbReference type="SUPFAM" id="SSF55846">
    <property type="entry name" value="N-acetylmuramoyl-L-alanine amidase-like"/>
    <property type="match status" value="1"/>
</dbReference>
<organism evidence="7 9">
    <name type="scientific">Dinothrombium tinctorium</name>
    <dbReference type="NCBI Taxonomy" id="1965070"/>
    <lineage>
        <taxon>Eukaryota</taxon>
        <taxon>Metazoa</taxon>
        <taxon>Ecdysozoa</taxon>
        <taxon>Arthropoda</taxon>
        <taxon>Chelicerata</taxon>
        <taxon>Arachnida</taxon>
        <taxon>Acari</taxon>
        <taxon>Acariformes</taxon>
        <taxon>Trombidiformes</taxon>
        <taxon>Prostigmata</taxon>
        <taxon>Anystina</taxon>
        <taxon>Parasitengona</taxon>
        <taxon>Trombidioidea</taxon>
        <taxon>Trombidiidae</taxon>
        <taxon>Dinothrombium</taxon>
    </lineage>
</organism>
<evidence type="ECO:0000259" key="5">
    <source>
        <dbReference type="SMART" id="SM00644"/>
    </source>
</evidence>
<dbReference type="STRING" id="1965070.A0A3S3PAC1"/>
<comment type="caution">
    <text evidence="7">The sequence shown here is derived from an EMBL/GenBank/DDBJ whole genome shotgun (WGS) entry which is preliminary data.</text>
</comment>
<evidence type="ECO:0000256" key="3">
    <source>
        <dbReference type="ARBA" id="ARBA00022859"/>
    </source>
</evidence>
<dbReference type="FunFam" id="3.40.80.10:FF:000001">
    <property type="entry name" value="Peptidoglycan recognition protein 1"/>
    <property type="match status" value="1"/>
</dbReference>
<evidence type="ECO:0000313" key="7">
    <source>
        <dbReference type="EMBL" id="RWS04522.1"/>
    </source>
</evidence>
<dbReference type="EMBL" id="NCKU01005483">
    <property type="protein sequence ID" value="RWS04522.1"/>
    <property type="molecule type" value="Genomic_DNA"/>
</dbReference>
<gene>
    <name evidence="7" type="ORF">B4U79_00451</name>
    <name evidence="8" type="ORF">B4U79_04558</name>
</gene>
<dbReference type="InterPro" id="IPR015510">
    <property type="entry name" value="PGRP"/>
</dbReference>
<reference evidence="7 9" key="1">
    <citation type="journal article" date="2018" name="Gigascience">
        <title>Genomes of trombidid mites reveal novel predicted allergens and laterally-transferred genes associated with secondary metabolism.</title>
        <authorList>
            <person name="Dong X."/>
            <person name="Chaisiri K."/>
            <person name="Xia D."/>
            <person name="Armstrong S.D."/>
            <person name="Fang Y."/>
            <person name="Donnelly M.J."/>
            <person name="Kadowaki T."/>
            <person name="McGarry J.W."/>
            <person name="Darby A.C."/>
            <person name="Makepeace B.L."/>
        </authorList>
    </citation>
    <scope>NUCLEOTIDE SEQUENCE [LARGE SCALE GENOMIC DNA]</scope>
    <source>
        <strain evidence="7">UoL-WK</strain>
    </source>
</reference>
<dbReference type="GO" id="GO:0008745">
    <property type="term" value="F:N-acetylmuramoyl-L-alanine amidase activity"/>
    <property type="evidence" value="ECO:0007669"/>
    <property type="project" value="InterPro"/>
</dbReference>
<feature type="chain" id="PRO_5036094751" evidence="4">
    <location>
        <begin position="22"/>
        <end position="204"/>
    </location>
</feature>
<dbReference type="InterPro" id="IPR006619">
    <property type="entry name" value="PGRP_domain_met/bac"/>
</dbReference>
<dbReference type="SMART" id="SM00701">
    <property type="entry name" value="PGRP"/>
    <property type="match status" value="1"/>
</dbReference>
<dbReference type="Proteomes" id="UP000285301">
    <property type="component" value="Unassembled WGS sequence"/>
</dbReference>
<proteinExistence type="inferred from homology"/>
<dbReference type="CDD" id="cd06583">
    <property type="entry name" value="PGRP"/>
    <property type="match status" value="1"/>
</dbReference>
<protein>
    <submittedName>
        <fullName evidence="7">Peptidoglycan-recognition protein SC2-like protein</fullName>
    </submittedName>
</protein>
<keyword evidence="9" id="KW-1185">Reference proteome</keyword>
<keyword evidence="3" id="KW-0391">Immunity</keyword>
<evidence type="ECO:0000259" key="6">
    <source>
        <dbReference type="SMART" id="SM00701"/>
    </source>
</evidence>
<evidence type="ECO:0000256" key="2">
    <source>
        <dbReference type="ARBA" id="ARBA00022588"/>
    </source>
</evidence>
<dbReference type="InterPro" id="IPR036505">
    <property type="entry name" value="Amidase/PGRP_sf"/>
</dbReference>
<dbReference type="InterPro" id="IPR002502">
    <property type="entry name" value="Amidase_domain"/>
</dbReference>
<evidence type="ECO:0000256" key="1">
    <source>
        <dbReference type="ARBA" id="ARBA00007553"/>
    </source>
</evidence>
<feature type="domain" description="N-acetylmuramoyl-L-alanine amidase" evidence="5">
    <location>
        <begin position="50"/>
        <end position="187"/>
    </location>
</feature>
<dbReference type="GO" id="GO:0045087">
    <property type="term" value="P:innate immune response"/>
    <property type="evidence" value="ECO:0007669"/>
    <property type="project" value="UniProtKB-KW"/>
</dbReference>
<keyword evidence="4" id="KW-0732">Signal</keyword>
<feature type="domain" description="Peptidoglycan recognition protein family" evidence="6">
    <location>
        <begin position="40"/>
        <end position="181"/>
    </location>
</feature>
<dbReference type="GO" id="GO:0008270">
    <property type="term" value="F:zinc ion binding"/>
    <property type="evidence" value="ECO:0007669"/>
    <property type="project" value="InterPro"/>
</dbReference>
<keyword evidence="2" id="KW-0399">Innate immunity</keyword>
<dbReference type="AlphaFoldDB" id="A0A3S3PAC1"/>
<comment type="similarity">
    <text evidence="1">Belongs to the N-acetylmuramoyl-L-alanine amidase 2 family.</text>
</comment>
<dbReference type="EMBL" id="NCKU01005316">
    <property type="protein sequence ID" value="RWS04714.1"/>
    <property type="molecule type" value="Genomic_DNA"/>
</dbReference>
<dbReference type="PANTHER" id="PTHR11022">
    <property type="entry name" value="PEPTIDOGLYCAN RECOGNITION PROTEIN"/>
    <property type="match status" value="1"/>
</dbReference>
<dbReference type="Gene3D" id="3.40.80.10">
    <property type="entry name" value="Peptidoglycan recognition protein-like"/>
    <property type="match status" value="1"/>
</dbReference>